<dbReference type="InParanoid" id="G9EKQ2"/>
<dbReference type="PANTHER" id="PTHR40588">
    <property type="entry name" value="MRNA INTERFERASE TOXIN YAFQ"/>
    <property type="match status" value="1"/>
</dbReference>
<dbReference type="GO" id="GO:0006402">
    <property type="term" value="P:mRNA catabolic process"/>
    <property type="evidence" value="ECO:0007669"/>
    <property type="project" value="TreeGrafter"/>
</dbReference>
<dbReference type="AlphaFoldDB" id="G9EKQ2"/>
<comment type="similarity">
    <text evidence="2">Belongs to the RelE toxin family. YafQ subfamily.</text>
</comment>
<keyword evidence="5" id="KW-1185">Reference proteome</keyword>
<dbReference type="InterPro" id="IPR007712">
    <property type="entry name" value="RelE/ParE_toxin"/>
</dbReference>
<dbReference type="Gene3D" id="3.30.2310.20">
    <property type="entry name" value="RelE-like"/>
    <property type="match status" value="1"/>
</dbReference>
<dbReference type="EMBL" id="JH413802">
    <property type="protein sequence ID" value="EHL32185.1"/>
    <property type="molecule type" value="Genomic_DNA"/>
</dbReference>
<sequence length="89" mass="10564">MRNPIQGTQFKRDVKLNVKRGKDMSKLKTLMTLLIEDKSIPSEYKDHPLKNNWNHHRDSHIEPDWLLIYKIDGNDIYFVRTGTHADIFS</sequence>
<keyword evidence="1" id="KW-1277">Toxin-antitoxin system</keyword>
<dbReference type="OrthoDB" id="7030467at2"/>
<dbReference type="NCBIfam" id="TIGR02385">
    <property type="entry name" value="RelE_StbE"/>
    <property type="match status" value="1"/>
</dbReference>
<proteinExistence type="inferred from homology"/>
<dbReference type="SUPFAM" id="SSF143011">
    <property type="entry name" value="RelE-like"/>
    <property type="match status" value="1"/>
</dbReference>
<dbReference type="PANTHER" id="PTHR40588:SF1">
    <property type="entry name" value="MRNA INTERFERASE TOXIN YAFQ"/>
    <property type="match status" value="1"/>
</dbReference>
<dbReference type="RefSeq" id="WP_006869749.1">
    <property type="nucleotide sequence ID" value="NZ_JH413802.1"/>
</dbReference>
<dbReference type="GO" id="GO:0006415">
    <property type="term" value="P:translational termination"/>
    <property type="evidence" value="ECO:0007669"/>
    <property type="project" value="TreeGrafter"/>
</dbReference>
<dbReference type="STRING" id="658187.LDG_5791"/>
<dbReference type="InterPro" id="IPR035093">
    <property type="entry name" value="RelE/ParE_toxin_dom_sf"/>
</dbReference>
<protein>
    <recommendedName>
        <fullName evidence="6">mRNA interferase YafQ</fullName>
    </recommendedName>
</protein>
<evidence type="ECO:0000313" key="5">
    <source>
        <dbReference type="Proteomes" id="UP000002770"/>
    </source>
</evidence>
<evidence type="ECO:0000256" key="2">
    <source>
        <dbReference type="ARBA" id="ARBA00061366"/>
    </source>
</evidence>
<evidence type="ECO:0000313" key="4">
    <source>
        <dbReference type="EMBL" id="EHL32185.1"/>
    </source>
</evidence>
<dbReference type="HOGENOM" id="CLU_161929_4_1_6"/>
<dbReference type="InterPro" id="IPR004386">
    <property type="entry name" value="Toxin_YafQ-like"/>
</dbReference>
<reference evidence="4 5" key="1">
    <citation type="journal article" date="2011" name="BMC Genomics">
        <title>Insight into cross-talk between intra-amoebal pathogens.</title>
        <authorList>
            <person name="Gimenez G."/>
            <person name="Bertelli C."/>
            <person name="Moliner C."/>
            <person name="Robert C."/>
            <person name="Raoult D."/>
            <person name="Fournier P.E."/>
            <person name="Greub G."/>
        </authorList>
    </citation>
    <scope>NUCLEOTIDE SEQUENCE [LARGE SCALE GENOMIC DNA]</scope>
    <source>
        <strain evidence="4 5">LLAP12</strain>
    </source>
</reference>
<gene>
    <name evidence="4" type="ORF">LDG_5791</name>
</gene>
<dbReference type="Proteomes" id="UP000002770">
    <property type="component" value="Unassembled WGS sequence"/>
</dbReference>
<dbReference type="PIRSF" id="PIRSF006156">
    <property type="entry name" value="YafQ"/>
    <property type="match status" value="1"/>
</dbReference>
<organism evidence="4 5">
    <name type="scientific">Legionella drancourtii LLAP12</name>
    <dbReference type="NCBI Taxonomy" id="658187"/>
    <lineage>
        <taxon>Bacteria</taxon>
        <taxon>Pseudomonadati</taxon>
        <taxon>Pseudomonadota</taxon>
        <taxon>Gammaproteobacteria</taxon>
        <taxon>Legionellales</taxon>
        <taxon>Legionellaceae</taxon>
        <taxon>Legionella</taxon>
    </lineage>
</organism>
<accession>G9EKQ2</accession>
<evidence type="ECO:0000256" key="1">
    <source>
        <dbReference type="ARBA" id="ARBA00022649"/>
    </source>
</evidence>
<dbReference type="eggNOG" id="COG3041">
    <property type="taxonomic scope" value="Bacteria"/>
</dbReference>
<dbReference type="FunFam" id="3.30.2310.20:FF:000003">
    <property type="entry name" value="Type II toxin-antitoxin system YafQ family toxin"/>
    <property type="match status" value="1"/>
</dbReference>
<name>G9EKQ2_9GAMM</name>
<evidence type="ECO:0000256" key="3">
    <source>
        <dbReference type="PIRSR" id="PIRSR006156-1"/>
    </source>
</evidence>
<evidence type="ECO:0008006" key="6">
    <source>
        <dbReference type="Google" id="ProtNLM"/>
    </source>
</evidence>
<dbReference type="FunCoup" id="G9EKQ2">
    <property type="interactions" value="6"/>
</dbReference>
<dbReference type="GO" id="GO:0004521">
    <property type="term" value="F:RNA endonuclease activity"/>
    <property type="evidence" value="ECO:0007669"/>
    <property type="project" value="TreeGrafter"/>
</dbReference>
<feature type="active site" description="Proton donor" evidence="3">
    <location>
        <position position="84"/>
    </location>
</feature>
<dbReference type="Pfam" id="PF15738">
    <property type="entry name" value="YafQ_toxin"/>
    <property type="match status" value="1"/>
</dbReference>